<dbReference type="GO" id="GO:0004392">
    <property type="term" value="F:heme oxygenase (decyclizing) activity"/>
    <property type="evidence" value="ECO:0007669"/>
    <property type="project" value="InterPro"/>
</dbReference>
<keyword evidence="1" id="KW-0349">Heme</keyword>
<reference evidence="5 6" key="1">
    <citation type="submission" date="2019-04" db="EMBL/GenBank/DDBJ databases">
        <title>Comparative genomics and transcriptomics to analyze fruiting body development in filamentous ascomycetes.</title>
        <authorList>
            <consortium name="DOE Joint Genome Institute"/>
            <person name="Lutkenhaus R."/>
            <person name="Traeger S."/>
            <person name="Breuer J."/>
            <person name="Kuo A."/>
            <person name="Lipzen A."/>
            <person name="Pangilinan J."/>
            <person name="Dilworth D."/>
            <person name="Sandor L."/>
            <person name="Poggeler S."/>
            <person name="Barry K."/>
            <person name="Grigoriev I.V."/>
            <person name="Nowrousian M."/>
        </authorList>
    </citation>
    <scope>NUCLEOTIDE SEQUENCE [LARGE SCALE GENOMIC DNA]</scope>
    <source>
        <strain evidence="5 6">CBS 389.68</strain>
    </source>
</reference>
<dbReference type="PANTHER" id="PTHR10720">
    <property type="entry name" value="HEME OXYGENASE"/>
    <property type="match status" value="1"/>
</dbReference>
<dbReference type="InParanoid" id="A0A4S2N1B6"/>
<dbReference type="InterPro" id="IPR002051">
    <property type="entry name" value="Haem_Oase"/>
</dbReference>
<organism evidence="5 6">
    <name type="scientific">Ascodesmis nigricans</name>
    <dbReference type="NCBI Taxonomy" id="341454"/>
    <lineage>
        <taxon>Eukaryota</taxon>
        <taxon>Fungi</taxon>
        <taxon>Dikarya</taxon>
        <taxon>Ascomycota</taxon>
        <taxon>Pezizomycotina</taxon>
        <taxon>Pezizomycetes</taxon>
        <taxon>Pezizales</taxon>
        <taxon>Ascodesmidaceae</taxon>
        <taxon>Ascodesmis</taxon>
    </lineage>
</organism>
<dbReference type="GO" id="GO:0006788">
    <property type="term" value="P:heme oxidation"/>
    <property type="evidence" value="ECO:0007669"/>
    <property type="project" value="InterPro"/>
</dbReference>
<dbReference type="InterPro" id="IPR016084">
    <property type="entry name" value="Haem_Oase-like_multi-hlx"/>
</dbReference>
<sequence length="311" mass="34498">MLPNTTTASEKDSTTSPAAYFPDAPQNLSQAINTSTKDLHDTVNFAIMDRFQLLLSSNNHELYLTGMTSFHPVYSTFERVWSALLSSSSTLRPNISTAITAIHDPRLFRSSAIAADLSYLSGGSFDPDASPSRPQVVAYVNHIENAIREKPHVVLAYAHSYYMALFAGGKVLRKLLVNKKGFFPVHLPAGDEEEARRFSTGLFVFPADDPEEIRNKFKAGMVIAEEGLSEEEKTDIINEARAIFKWNEKLIHELDSICAPMYVKGEAAQVGKSVMAFAKKVQSRCPVDGYKLPAAVMLLCFLWLIKRAFLA</sequence>
<gene>
    <name evidence="5" type="ORF">EX30DRAFT_339129</name>
</gene>
<evidence type="ECO:0000256" key="2">
    <source>
        <dbReference type="ARBA" id="ARBA00022723"/>
    </source>
</evidence>
<evidence type="ECO:0000256" key="3">
    <source>
        <dbReference type="ARBA" id="ARBA00023004"/>
    </source>
</evidence>
<feature type="region of interest" description="Disordered" evidence="4">
    <location>
        <begin position="1"/>
        <end position="20"/>
    </location>
</feature>
<dbReference type="Pfam" id="PF01126">
    <property type="entry name" value="Heme_oxygenase"/>
    <property type="match status" value="1"/>
</dbReference>
<dbReference type="PANTHER" id="PTHR10720:SF0">
    <property type="entry name" value="HEME OXYGENASE"/>
    <property type="match status" value="1"/>
</dbReference>
<dbReference type="FunCoup" id="A0A4S2N1B6">
    <property type="interactions" value="62"/>
</dbReference>
<dbReference type="InterPro" id="IPR016053">
    <property type="entry name" value="Haem_Oase-like"/>
</dbReference>
<keyword evidence="2" id="KW-0479">Metal-binding</keyword>
<dbReference type="OrthoDB" id="652091at2759"/>
<dbReference type="Gene3D" id="1.20.910.10">
    <property type="entry name" value="Heme oxygenase-like"/>
    <property type="match status" value="1"/>
</dbReference>
<keyword evidence="3" id="KW-0408">Iron</keyword>
<dbReference type="SUPFAM" id="SSF48613">
    <property type="entry name" value="Heme oxygenase-like"/>
    <property type="match status" value="1"/>
</dbReference>
<dbReference type="EMBL" id="ML220114">
    <property type="protein sequence ID" value="TGZ82860.1"/>
    <property type="molecule type" value="Genomic_DNA"/>
</dbReference>
<evidence type="ECO:0000256" key="4">
    <source>
        <dbReference type="SAM" id="MobiDB-lite"/>
    </source>
</evidence>
<proteinExistence type="predicted"/>
<evidence type="ECO:0000256" key="1">
    <source>
        <dbReference type="ARBA" id="ARBA00022617"/>
    </source>
</evidence>
<evidence type="ECO:0000313" key="5">
    <source>
        <dbReference type="EMBL" id="TGZ82860.1"/>
    </source>
</evidence>
<dbReference type="STRING" id="341454.A0A4S2N1B6"/>
<name>A0A4S2N1B6_9PEZI</name>
<keyword evidence="6" id="KW-1185">Reference proteome</keyword>
<accession>A0A4S2N1B6</accession>
<dbReference type="Proteomes" id="UP000298138">
    <property type="component" value="Unassembled WGS sequence"/>
</dbReference>
<protein>
    <submittedName>
        <fullName evidence="5">Heme oxygenase-like protein</fullName>
    </submittedName>
</protein>
<dbReference type="GO" id="GO:0046872">
    <property type="term" value="F:metal ion binding"/>
    <property type="evidence" value="ECO:0007669"/>
    <property type="project" value="UniProtKB-KW"/>
</dbReference>
<dbReference type="AlphaFoldDB" id="A0A4S2N1B6"/>
<dbReference type="CDD" id="cd19165">
    <property type="entry name" value="HemeO"/>
    <property type="match status" value="1"/>
</dbReference>
<evidence type="ECO:0000313" key="6">
    <source>
        <dbReference type="Proteomes" id="UP000298138"/>
    </source>
</evidence>